<proteinExistence type="predicted"/>
<protein>
    <submittedName>
        <fullName evidence="4">Recombinase family protein</fullName>
    </submittedName>
</protein>
<dbReference type="Pfam" id="PF13408">
    <property type="entry name" value="Zn_ribbon_recom"/>
    <property type="match status" value="1"/>
</dbReference>
<evidence type="ECO:0000256" key="1">
    <source>
        <dbReference type="SAM" id="Coils"/>
    </source>
</evidence>
<evidence type="ECO:0000313" key="5">
    <source>
        <dbReference type="Proteomes" id="UP000824214"/>
    </source>
</evidence>
<dbReference type="EMBL" id="DWXZ01000108">
    <property type="protein sequence ID" value="HJB37450.1"/>
    <property type="molecule type" value="Genomic_DNA"/>
</dbReference>
<name>A0A9D2LY53_9FIRM</name>
<keyword evidence="1" id="KW-0175">Coiled coil</keyword>
<evidence type="ECO:0000259" key="2">
    <source>
        <dbReference type="PROSITE" id="PS51736"/>
    </source>
</evidence>
<dbReference type="InterPro" id="IPR011109">
    <property type="entry name" value="DNA_bind_recombinase_dom"/>
</dbReference>
<evidence type="ECO:0000313" key="4">
    <source>
        <dbReference type="EMBL" id="HJB37450.1"/>
    </source>
</evidence>
<accession>A0A9D2LY53</accession>
<sequence>MNAVIYARYSSDNQREESIEGQLRECKEYADQNGITVVRTYIDRALSAKTDSRPQFQQMIHDSATHTFEAVLVWKLDRFSRNRYDSAHYKRILKNNRVHVVSVTEPISNTPEGIMLESLLEGMAEYYSAELAEKVSRGHKENALKAKFNGGPVPLGYRIDSEHHYQIDLATAPVVQEAFQRYAAGESIRSIIESLNARGIRNSRGNPFTKNSFQTLLKNRRYLGEYRYKDTVIPDAIPAIIDPDCFDAVQRRCEIHRQAPAHNKADVHYLLTTKLFCGKCGTMMAGESGRSHTGTVHCYYKCGTRKRSGKEACGLKPVRKEPLEQFVVQTALEKVLNDRVIDMLADKLLEYQSKENTRLPVLQTELKEVKRRIDNLVAAIEQGILTPSTKSRMEELEQQREALETSILQEQIEKPPITREQILFWFDQFRHGDPADIAFQEKVIDCFVNSIYMFDDRIVVNFNYQEGGRPVSLEEVLSSFLDGNGAPEAALRKSRGAIRK</sequence>
<organism evidence="4 5">
    <name type="scientific">Candidatus Acutalibacter ornithocaccae</name>
    <dbReference type="NCBI Taxonomy" id="2838416"/>
    <lineage>
        <taxon>Bacteria</taxon>
        <taxon>Bacillati</taxon>
        <taxon>Bacillota</taxon>
        <taxon>Clostridia</taxon>
        <taxon>Eubacteriales</taxon>
        <taxon>Acutalibacteraceae</taxon>
        <taxon>Acutalibacter</taxon>
    </lineage>
</organism>
<dbReference type="Pfam" id="PF00239">
    <property type="entry name" value="Resolvase"/>
    <property type="match status" value="1"/>
</dbReference>
<feature type="coiled-coil region" evidence="1">
    <location>
        <begin position="359"/>
        <end position="413"/>
    </location>
</feature>
<dbReference type="AlphaFoldDB" id="A0A9D2LY53"/>
<dbReference type="InterPro" id="IPR036162">
    <property type="entry name" value="Resolvase-like_N_sf"/>
</dbReference>
<dbReference type="GO" id="GO:0000150">
    <property type="term" value="F:DNA strand exchange activity"/>
    <property type="evidence" value="ECO:0007669"/>
    <property type="project" value="InterPro"/>
</dbReference>
<dbReference type="InterPro" id="IPR025827">
    <property type="entry name" value="Zn_ribbon_recom_dom"/>
</dbReference>
<evidence type="ECO:0000259" key="3">
    <source>
        <dbReference type="PROSITE" id="PS51737"/>
    </source>
</evidence>
<dbReference type="Pfam" id="PF07508">
    <property type="entry name" value="Recombinase"/>
    <property type="match status" value="1"/>
</dbReference>
<reference evidence="4" key="1">
    <citation type="journal article" date="2021" name="PeerJ">
        <title>Extensive microbial diversity within the chicken gut microbiome revealed by metagenomics and culture.</title>
        <authorList>
            <person name="Gilroy R."/>
            <person name="Ravi A."/>
            <person name="Getino M."/>
            <person name="Pursley I."/>
            <person name="Horton D.L."/>
            <person name="Alikhan N.F."/>
            <person name="Baker D."/>
            <person name="Gharbi K."/>
            <person name="Hall N."/>
            <person name="Watson M."/>
            <person name="Adriaenssens E.M."/>
            <person name="Foster-Nyarko E."/>
            <person name="Jarju S."/>
            <person name="Secka A."/>
            <person name="Antonio M."/>
            <person name="Oren A."/>
            <person name="Chaudhuri R.R."/>
            <person name="La Ragione R."/>
            <person name="Hildebrand F."/>
            <person name="Pallen M.J."/>
        </authorList>
    </citation>
    <scope>NUCLEOTIDE SEQUENCE</scope>
    <source>
        <strain evidence="4">ChiBcolR8-3208</strain>
    </source>
</reference>
<dbReference type="PROSITE" id="PS51737">
    <property type="entry name" value="RECOMBINASE_DNA_BIND"/>
    <property type="match status" value="1"/>
</dbReference>
<dbReference type="Gene3D" id="3.40.50.1390">
    <property type="entry name" value="Resolvase, N-terminal catalytic domain"/>
    <property type="match status" value="1"/>
</dbReference>
<dbReference type="GO" id="GO:0003677">
    <property type="term" value="F:DNA binding"/>
    <property type="evidence" value="ECO:0007669"/>
    <property type="project" value="InterPro"/>
</dbReference>
<feature type="domain" description="Resolvase/invertase-type recombinase catalytic" evidence="2">
    <location>
        <begin position="2"/>
        <end position="146"/>
    </location>
</feature>
<gene>
    <name evidence="4" type="ORF">H9942_05210</name>
</gene>
<reference evidence="4" key="2">
    <citation type="submission" date="2021-04" db="EMBL/GenBank/DDBJ databases">
        <authorList>
            <person name="Gilroy R."/>
        </authorList>
    </citation>
    <scope>NUCLEOTIDE SEQUENCE</scope>
    <source>
        <strain evidence="4">ChiBcolR8-3208</strain>
    </source>
</reference>
<dbReference type="SUPFAM" id="SSF53041">
    <property type="entry name" value="Resolvase-like"/>
    <property type="match status" value="1"/>
</dbReference>
<dbReference type="PANTHER" id="PTHR30461">
    <property type="entry name" value="DNA-INVERTASE FROM LAMBDOID PROPHAGE"/>
    <property type="match status" value="1"/>
</dbReference>
<dbReference type="Proteomes" id="UP000824214">
    <property type="component" value="Unassembled WGS sequence"/>
</dbReference>
<dbReference type="Gene3D" id="3.90.1750.20">
    <property type="entry name" value="Putative Large Serine Recombinase, Chain B, Domain 2"/>
    <property type="match status" value="1"/>
</dbReference>
<feature type="domain" description="Recombinase" evidence="3">
    <location>
        <begin position="154"/>
        <end position="259"/>
    </location>
</feature>
<dbReference type="SMART" id="SM00857">
    <property type="entry name" value="Resolvase"/>
    <property type="match status" value="1"/>
</dbReference>
<dbReference type="CDD" id="cd00338">
    <property type="entry name" value="Ser_Recombinase"/>
    <property type="match status" value="1"/>
</dbReference>
<dbReference type="InterPro" id="IPR038109">
    <property type="entry name" value="DNA_bind_recomb_sf"/>
</dbReference>
<dbReference type="PANTHER" id="PTHR30461:SF23">
    <property type="entry name" value="DNA RECOMBINASE-RELATED"/>
    <property type="match status" value="1"/>
</dbReference>
<dbReference type="PROSITE" id="PS51736">
    <property type="entry name" value="RECOMBINASES_3"/>
    <property type="match status" value="1"/>
</dbReference>
<comment type="caution">
    <text evidence="4">The sequence shown here is derived from an EMBL/GenBank/DDBJ whole genome shotgun (WGS) entry which is preliminary data.</text>
</comment>
<dbReference type="InterPro" id="IPR050639">
    <property type="entry name" value="SSR_resolvase"/>
</dbReference>
<dbReference type="InterPro" id="IPR006119">
    <property type="entry name" value="Resolv_N"/>
</dbReference>